<evidence type="ECO:0000313" key="2">
    <source>
        <dbReference type="Proteomes" id="UP000307720"/>
    </source>
</evidence>
<reference evidence="1" key="1">
    <citation type="submission" date="2019-04" db="EMBL/GenBank/DDBJ databases">
        <title>Microbes associate with the intestines of laboratory mice.</title>
        <authorList>
            <person name="Navarre W."/>
            <person name="Wong E."/>
            <person name="Huang K."/>
            <person name="Tropini C."/>
            <person name="Ng K."/>
            <person name="Yu B."/>
        </authorList>
    </citation>
    <scope>NUCLEOTIDE SEQUENCE</scope>
    <source>
        <strain evidence="1">NM72_1-8</strain>
    </source>
</reference>
<name>A0AC61QZF5_9FIRM</name>
<dbReference type="EMBL" id="SRZB01000016">
    <property type="protein sequence ID" value="TGX98534.1"/>
    <property type="molecule type" value="Genomic_DNA"/>
</dbReference>
<sequence>MEGKKQLSTKSIILVGMFAAVLAVMSQIAIPMPSGVPMTLQTFAVALAGAVLGWKLGALSALVYLLLGAAGVPVFSGMSGGLGVLLGKTGGFIFGFIFMALLCGLGAAQKNKGIRGICGLAGLAVCHVLGVLQFMVLTQVSFVESAVLVSVPFLLKGIVSVALAFVIGEILRKALNAANILTYAKKA</sequence>
<organism evidence="1 2">
    <name type="scientific">Hominisplanchenecus murintestinalis</name>
    <dbReference type="NCBI Taxonomy" id="2941517"/>
    <lineage>
        <taxon>Bacteria</taxon>
        <taxon>Bacillati</taxon>
        <taxon>Bacillota</taxon>
        <taxon>Clostridia</taxon>
        <taxon>Lachnospirales</taxon>
        <taxon>Lachnospiraceae</taxon>
        <taxon>Hominisplanchenecus</taxon>
    </lineage>
</organism>
<gene>
    <name evidence="1" type="ORF">E5357_08445</name>
</gene>
<keyword evidence="2" id="KW-1185">Reference proteome</keyword>
<proteinExistence type="predicted"/>
<accession>A0AC61QZF5</accession>
<evidence type="ECO:0000313" key="1">
    <source>
        <dbReference type="EMBL" id="TGX98534.1"/>
    </source>
</evidence>
<comment type="caution">
    <text evidence="1">The sequence shown here is derived from an EMBL/GenBank/DDBJ whole genome shotgun (WGS) entry which is preliminary data.</text>
</comment>
<protein>
    <submittedName>
        <fullName evidence="1">Biotin transporter BioY</fullName>
    </submittedName>
</protein>
<dbReference type="Proteomes" id="UP000307720">
    <property type="component" value="Unassembled WGS sequence"/>
</dbReference>